<gene>
    <name evidence="2" type="ORF">PLOB_00040047</name>
</gene>
<organism evidence="2 3">
    <name type="scientific">Porites lobata</name>
    <dbReference type="NCBI Taxonomy" id="104759"/>
    <lineage>
        <taxon>Eukaryota</taxon>
        <taxon>Metazoa</taxon>
        <taxon>Cnidaria</taxon>
        <taxon>Anthozoa</taxon>
        <taxon>Hexacorallia</taxon>
        <taxon>Scleractinia</taxon>
        <taxon>Fungiina</taxon>
        <taxon>Poritidae</taxon>
        <taxon>Porites</taxon>
    </lineage>
</organism>
<comment type="caution">
    <text evidence="2">The sequence shown here is derived from an EMBL/GenBank/DDBJ whole genome shotgun (WGS) entry which is preliminary data.</text>
</comment>
<feature type="non-terminal residue" evidence="2">
    <location>
        <position position="106"/>
    </location>
</feature>
<evidence type="ECO:0000256" key="1">
    <source>
        <dbReference type="SAM" id="MobiDB-lite"/>
    </source>
</evidence>
<feature type="region of interest" description="Disordered" evidence="1">
    <location>
        <begin position="1"/>
        <end position="47"/>
    </location>
</feature>
<evidence type="ECO:0000313" key="2">
    <source>
        <dbReference type="EMBL" id="CAH3137832.1"/>
    </source>
</evidence>
<feature type="compositionally biased region" description="Basic and acidic residues" evidence="1">
    <location>
        <begin position="12"/>
        <end position="22"/>
    </location>
</feature>
<dbReference type="Proteomes" id="UP001159405">
    <property type="component" value="Unassembled WGS sequence"/>
</dbReference>
<evidence type="ECO:0000313" key="3">
    <source>
        <dbReference type="Proteomes" id="UP001159405"/>
    </source>
</evidence>
<reference evidence="2 3" key="1">
    <citation type="submission" date="2022-05" db="EMBL/GenBank/DDBJ databases">
        <authorList>
            <consortium name="Genoscope - CEA"/>
            <person name="William W."/>
        </authorList>
    </citation>
    <scope>NUCLEOTIDE SEQUENCE [LARGE SCALE GENOMIC DNA]</scope>
</reference>
<name>A0ABN8PD01_9CNID</name>
<sequence>MDAAITQGMAQKDVRDVRETSQGEKSSLNVNKVKHDNGSSHSRLSGRHTAVVGNNLSRLEIKRSDVFAVFHTYLPPSADKGYDSHLFSGDQLTVERAVTVISSVAN</sequence>
<accession>A0ABN8PD01</accession>
<keyword evidence="3" id="KW-1185">Reference proteome</keyword>
<proteinExistence type="predicted"/>
<dbReference type="EMBL" id="CALNXK010000060">
    <property type="protein sequence ID" value="CAH3137832.1"/>
    <property type="molecule type" value="Genomic_DNA"/>
</dbReference>
<protein>
    <submittedName>
        <fullName evidence="2">Uncharacterized protein</fullName>
    </submittedName>
</protein>